<evidence type="ECO:0000256" key="2">
    <source>
        <dbReference type="ARBA" id="ARBA00022540"/>
    </source>
</evidence>
<dbReference type="GO" id="GO:0003743">
    <property type="term" value="F:translation initiation factor activity"/>
    <property type="evidence" value="ECO:0007669"/>
    <property type="project" value="UniProtKB-UniRule"/>
</dbReference>
<keyword evidence="3 5" id="KW-0648">Protein biosynthesis</keyword>
<dbReference type="AlphaFoldDB" id="A0A2M7LJB8"/>
<dbReference type="EMBL" id="PFJG01000022">
    <property type="protein sequence ID" value="PIX68158.1"/>
    <property type="molecule type" value="Genomic_DNA"/>
</dbReference>
<dbReference type="Proteomes" id="UP000229531">
    <property type="component" value="Unassembled WGS sequence"/>
</dbReference>
<comment type="similarity">
    <text evidence="1">Belongs to the IF-1 family.</text>
</comment>
<dbReference type="InterPro" id="IPR006196">
    <property type="entry name" value="RNA-binding_domain_S1_IF1"/>
</dbReference>
<protein>
    <recommendedName>
        <fullName evidence="4">Translation initiation factor IF-1</fullName>
    </recommendedName>
</protein>
<dbReference type="GO" id="GO:0043022">
    <property type="term" value="F:ribosome binding"/>
    <property type="evidence" value="ECO:0007669"/>
    <property type="project" value="TreeGrafter"/>
</dbReference>
<evidence type="ECO:0000313" key="7">
    <source>
        <dbReference type="EMBL" id="PIX68158.1"/>
    </source>
</evidence>
<keyword evidence="2 5" id="KW-0396">Initiation factor</keyword>
<feature type="domain" description="S1-like" evidence="6">
    <location>
        <begin position="1"/>
        <end position="67"/>
    </location>
</feature>
<dbReference type="PANTHER" id="PTHR33370:SF1">
    <property type="entry name" value="TRANSLATION INITIATION FACTOR IF-1, CHLOROPLASTIC"/>
    <property type="match status" value="1"/>
</dbReference>
<dbReference type="InterPro" id="IPR012340">
    <property type="entry name" value="NA-bd_OB-fold"/>
</dbReference>
<evidence type="ECO:0000256" key="5">
    <source>
        <dbReference type="PROSITE-ProRule" id="PRU00181"/>
    </source>
</evidence>
<evidence type="ECO:0000256" key="1">
    <source>
        <dbReference type="ARBA" id="ARBA00010939"/>
    </source>
</evidence>
<gene>
    <name evidence="7" type="ORF">COZ41_01175</name>
</gene>
<organism evidence="7 8">
    <name type="scientific">Candidatus Shapirobacteria bacterium CG_4_10_14_3_um_filter_35_13</name>
    <dbReference type="NCBI Taxonomy" id="1974873"/>
    <lineage>
        <taxon>Bacteria</taxon>
        <taxon>Candidatus Shapironibacteriota</taxon>
    </lineage>
</organism>
<comment type="caution">
    <text evidence="7">The sequence shown here is derived from an EMBL/GenBank/DDBJ whole genome shotgun (WGS) entry which is preliminary data.</text>
</comment>
<evidence type="ECO:0000256" key="3">
    <source>
        <dbReference type="ARBA" id="ARBA00022917"/>
    </source>
</evidence>
<dbReference type="Gene3D" id="2.40.50.140">
    <property type="entry name" value="Nucleic acid-binding proteins"/>
    <property type="match status" value="1"/>
</dbReference>
<name>A0A2M7LJB8_9BACT</name>
<dbReference type="GO" id="GO:0005829">
    <property type="term" value="C:cytosol"/>
    <property type="evidence" value="ECO:0007669"/>
    <property type="project" value="TreeGrafter"/>
</dbReference>
<proteinExistence type="inferred from homology"/>
<dbReference type="Pfam" id="PF01176">
    <property type="entry name" value="eIF-1a"/>
    <property type="match status" value="1"/>
</dbReference>
<evidence type="ECO:0000313" key="8">
    <source>
        <dbReference type="Proteomes" id="UP000229531"/>
    </source>
</evidence>
<accession>A0A2M7LJB8</accession>
<dbReference type="PANTHER" id="PTHR33370">
    <property type="entry name" value="TRANSLATION INITIATION FACTOR IF-1, CHLOROPLASTIC"/>
    <property type="match status" value="1"/>
</dbReference>
<reference evidence="8" key="1">
    <citation type="submission" date="2017-09" db="EMBL/GenBank/DDBJ databases">
        <title>Depth-based differentiation of microbial function through sediment-hosted aquifers and enrichment of novel symbionts in the deep terrestrial subsurface.</title>
        <authorList>
            <person name="Probst A.J."/>
            <person name="Ladd B."/>
            <person name="Jarett J.K."/>
            <person name="Geller-Mcgrath D.E."/>
            <person name="Sieber C.M.K."/>
            <person name="Emerson J.B."/>
            <person name="Anantharaman K."/>
            <person name="Thomas B.C."/>
            <person name="Malmstrom R."/>
            <person name="Stieglmeier M."/>
            <person name="Klingl A."/>
            <person name="Woyke T."/>
            <person name="Ryan C.M."/>
            <person name="Banfield J.F."/>
        </authorList>
    </citation>
    <scope>NUCLEOTIDE SEQUENCE [LARGE SCALE GENOMIC DNA]</scope>
</reference>
<evidence type="ECO:0000256" key="4">
    <source>
        <dbReference type="NCBIfam" id="TIGR00008"/>
    </source>
</evidence>
<evidence type="ECO:0000259" key="6">
    <source>
        <dbReference type="PROSITE" id="PS50832"/>
    </source>
</evidence>
<sequence length="67" mass="7512">MKDITIKGLVTEVLPDQLFHVKLEDDKLIVAYLAGRLRLHHIRCLTGDTVSLVLSPDGNKGRIVYRG</sequence>
<dbReference type="NCBIfam" id="TIGR00008">
    <property type="entry name" value="infA"/>
    <property type="match status" value="1"/>
</dbReference>
<dbReference type="SUPFAM" id="SSF50249">
    <property type="entry name" value="Nucleic acid-binding proteins"/>
    <property type="match status" value="1"/>
</dbReference>
<dbReference type="InterPro" id="IPR004368">
    <property type="entry name" value="TIF_IF1"/>
</dbReference>
<dbReference type="GO" id="GO:0003723">
    <property type="term" value="F:RNA binding"/>
    <property type="evidence" value="ECO:0007669"/>
    <property type="project" value="InterPro"/>
</dbReference>
<dbReference type="PROSITE" id="PS50832">
    <property type="entry name" value="S1_IF1_TYPE"/>
    <property type="match status" value="1"/>
</dbReference>